<feature type="compositionally biased region" description="Polar residues" evidence="1">
    <location>
        <begin position="47"/>
        <end position="66"/>
    </location>
</feature>
<feature type="region of interest" description="Disordered" evidence="1">
    <location>
        <begin position="24"/>
        <end position="138"/>
    </location>
</feature>
<protein>
    <submittedName>
        <fullName evidence="4">Uncharacterized protein</fullName>
    </submittedName>
</protein>
<dbReference type="GO" id="GO:0030659">
    <property type="term" value="C:cytoplasmic vesicle membrane"/>
    <property type="evidence" value="ECO:0007669"/>
    <property type="project" value="TreeGrafter"/>
</dbReference>
<reference evidence="4" key="1">
    <citation type="submission" date="2022-11" db="UniProtKB">
        <authorList>
            <consortium name="WormBaseParasite"/>
        </authorList>
    </citation>
    <scope>IDENTIFICATION</scope>
</reference>
<evidence type="ECO:0000256" key="2">
    <source>
        <dbReference type="SAM" id="Phobius"/>
    </source>
</evidence>
<sequence length="1353" mass="150921">MVEPEESPTTSKFESRFKKLPFDSAGCCEKEDKNTEECDSSAAADNKFSTSSASGNSKNKLNTSANDPEEPQQRQPSPPTNDQQNVECEDGESPCNVNSPSPTRKQMNTDNSLCQYISEPQPSTPNRAAQSSRGSSYRANHRVVPLASNAFFQRQQSNDNNCMVNYSPPMPFVMAAGGMQGVHTALMAKVKGHFRPLYKLQMFRFIEIATKRLLFHLAKAAAQHKIFFTVFPLLLVSLSFMGPWHYRDKLFSFNSTPFNSFLTTGSDPTSTAGHATAPAAGYHLSTSSVANHLQYYSNFNGSNPTFDAAKRTSQAEFSVLLSMKSRYSTVLTNRTLTAFGRLLEQIHGIRVAQSQVNFEWTDMCREQCSTSPAFSATANQNSQLGIISALRSNALLLKYPEAIWLKSGSGDVLLDSKQDSQHILLNATRHPRLFIANLLGDVELDTDGIITRARSLLLNIKLKESLSSQTLAAFEESLRALVNNFTANQVQQPATATTPEDFILNFWSVRAYVREVIACLKNIHFKLIFCFVALVVFCIAASFIGDSYQSRPFVGLQIGLVLALSCVSAYCVQLSAASGQWSTAVWPTPFLLCSIGVLLLSSVQQCWQRYSLVALHPVEKLAFIYSWDMPQFALSLLVLIGCSVGGGLASPTPYLQQTLFTMASGLTCLLILVLLYLTVCWFNSARREAAGLKWFQCCRKGDETFNTKYVLDFDELTSAKLHEKLADLKPCLSRSLGKLAANYNLRTLAVALCTIYLIFSLLGAWSEEFFVPSSSQLKSAAYLRKFHMAFEKYEQYLELVIEAPAFDYYDRRNKELVFGLLKWALEKEYATKAVSWLTDFERFQKSTIYDINPDTLVPVLSYVFLKTDHYQKYSTDIVFDKFQTQIVRSRMYLELSAKGLAKSESLVKQLLQKARSANLPLSIKAPYSFSLHHDLQTMPSILWTWCVMLAVMTVACFVLFSHPSVCLVVPYPLCLCPLECWAWPTTCLSPACGHSEYSLASKLVHSSRHLALLLHVQQLWPYPTDQHPKVQYAFQCTLRPTLLGSLSLVLLYCPLLLSESVPVVWQVWKVLMSTAALTLLHYLLVLPSLLIILSDYLTSCCVAASRMCDEQGACCSVEQPAESIYFVPSSREQRPMLTNSMAGSCYLNCNYLLPPAYERRVMGVPPALPLPPPPPLQEGEYGSQQHSNPGSRRKVGGTDNRYHIHEATDSNCDSMDSRGPRQSRGGGALQQQNQQAPSSTTAEERQIASPAVRRPEQIYEEPESPGGPVSRHMPSSSFTARPMNGSRAHYQQRSPASNHKRVDVQHGLMHPNWRQYLLEGNAMGGGSAPVQQPATTPYVVSSPSSHRRYHYKF</sequence>
<feature type="region of interest" description="Disordered" evidence="1">
    <location>
        <begin position="1168"/>
        <end position="1300"/>
    </location>
</feature>
<evidence type="ECO:0000313" key="3">
    <source>
        <dbReference type="Proteomes" id="UP000887574"/>
    </source>
</evidence>
<dbReference type="PANTHER" id="PTHR10796:SF187">
    <property type="entry name" value="SSD DOMAIN-CONTAINING PROTEIN"/>
    <property type="match status" value="1"/>
</dbReference>
<keyword evidence="2" id="KW-0812">Transmembrane</keyword>
<dbReference type="InterPro" id="IPR051697">
    <property type="entry name" value="Patched_domain-protein"/>
</dbReference>
<feature type="transmembrane region" description="Helical" evidence="2">
    <location>
        <begin position="523"/>
        <end position="544"/>
    </location>
</feature>
<accession>A0A915D110</accession>
<dbReference type="GO" id="GO:0018996">
    <property type="term" value="P:molting cycle, collagen and cuticulin-based cuticle"/>
    <property type="evidence" value="ECO:0007669"/>
    <property type="project" value="TreeGrafter"/>
</dbReference>
<feature type="transmembrane region" description="Helical" evidence="2">
    <location>
        <begin position="662"/>
        <end position="683"/>
    </location>
</feature>
<feature type="transmembrane region" description="Helical" evidence="2">
    <location>
        <begin position="942"/>
        <end position="960"/>
    </location>
</feature>
<proteinExistence type="predicted"/>
<feature type="transmembrane region" description="Helical" evidence="2">
    <location>
        <begin position="632"/>
        <end position="650"/>
    </location>
</feature>
<feature type="compositionally biased region" description="Polar residues" evidence="1">
    <location>
        <begin position="95"/>
        <end position="138"/>
    </location>
</feature>
<keyword evidence="2" id="KW-1133">Transmembrane helix</keyword>
<feature type="transmembrane region" description="Helical" evidence="2">
    <location>
        <begin position="1074"/>
        <end position="1097"/>
    </location>
</feature>
<dbReference type="GO" id="GO:0005886">
    <property type="term" value="C:plasma membrane"/>
    <property type="evidence" value="ECO:0007669"/>
    <property type="project" value="TreeGrafter"/>
</dbReference>
<name>A0A915D110_9BILA</name>
<dbReference type="Proteomes" id="UP000887574">
    <property type="component" value="Unplaced"/>
</dbReference>
<feature type="transmembrane region" description="Helical" evidence="2">
    <location>
        <begin position="556"/>
        <end position="578"/>
    </location>
</feature>
<feature type="transmembrane region" description="Helical" evidence="2">
    <location>
        <begin position="584"/>
        <end position="603"/>
    </location>
</feature>
<feature type="transmembrane region" description="Helical" evidence="2">
    <location>
        <begin position="743"/>
        <end position="765"/>
    </location>
</feature>
<dbReference type="WBParaSite" id="jg14323">
    <property type="protein sequence ID" value="jg14323"/>
    <property type="gene ID" value="jg14323"/>
</dbReference>
<dbReference type="GO" id="GO:0006897">
    <property type="term" value="P:endocytosis"/>
    <property type="evidence" value="ECO:0007669"/>
    <property type="project" value="TreeGrafter"/>
</dbReference>
<feature type="transmembrane region" description="Helical" evidence="2">
    <location>
        <begin position="1048"/>
        <end position="1068"/>
    </location>
</feature>
<keyword evidence="3" id="KW-1185">Reference proteome</keyword>
<keyword evidence="2" id="KW-0472">Membrane</keyword>
<evidence type="ECO:0000256" key="1">
    <source>
        <dbReference type="SAM" id="MobiDB-lite"/>
    </source>
</evidence>
<organism evidence="3 4">
    <name type="scientific">Ditylenchus dipsaci</name>
    <dbReference type="NCBI Taxonomy" id="166011"/>
    <lineage>
        <taxon>Eukaryota</taxon>
        <taxon>Metazoa</taxon>
        <taxon>Ecdysozoa</taxon>
        <taxon>Nematoda</taxon>
        <taxon>Chromadorea</taxon>
        <taxon>Rhabditida</taxon>
        <taxon>Tylenchina</taxon>
        <taxon>Tylenchomorpha</taxon>
        <taxon>Sphaerularioidea</taxon>
        <taxon>Anguinidae</taxon>
        <taxon>Anguininae</taxon>
        <taxon>Ditylenchus</taxon>
    </lineage>
</organism>
<evidence type="ECO:0000313" key="4">
    <source>
        <dbReference type="WBParaSite" id="jg14323"/>
    </source>
</evidence>
<dbReference type="PANTHER" id="PTHR10796">
    <property type="entry name" value="PATCHED-RELATED"/>
    <property type="match status" value="1"/>
</dbReference>